<dbReference type="OrthoDB" id="64220at2759"/>
<feature type="signal peptide" evidence="3">
    <location>
        <begin position="1"/>
        <end position="19"/>
    </location>
</feature>
<feature type="active site" evidence="2">
    <location>
        <position position="269"/>
    </location>
</feature>
<keyword evidence="3" id="KW-0732">Signal</keyword>
<feature type="chain" id="PRO_5029846652" description="folate gamma-glutamyl hydrolase" evidence="3">
    <location>
        <begin position="20"/>
        <end position="347"/>
    </location>
</feature>
<dbReference type="Pfam" id="PF00117">
    <property type="entry name" value="GATase"/>
    <property type="match status" value="1"/>
</dbReference>
<proteinExistence type="predicted"/>
<sequence>MIFYKTLIFLTCVLRNSNSQERNSTVNKNHQHLFPNLSPYPTNYFTETVNHFVNNRPIIGIVAMKMKGGKTVTEYPALKGQDYFGASFVKWVESVGGRVVPIPEDIGKFSLLKLLNKINGVILPGGDGDYQRVAKIIVQYSRKQKVKKNRLFPVLGICLGAQILMKIQTTQKILKSTDSYNMDLPLIFTKHRRKSQLFGHAPEDLIRVIERKTISFNAHLNSILVSDFFRREELVKHYQILTINRDIKGKQFISTFEDKNAPIFGLQWHPEKSLFVFNPKLSINHSVYGVVVAQYIMNVFMGMARQNSNHFESYREVKNNLVYKYNHLYFGNMTDSSYEQVYVIPPM</sequence>
<name>A0A7M5UXN2_9CNID</name>
<dbReference type="Proteomes" id="UP000594262">
    <property type="component" value="Unplaced"/>
</dbReference>
<evidence type="ECO:0000256" key="2">
    <source>
        <dbReference type="PROSITE-ProRule" id="PRU00607"/>
    </source>
</evidence>
<dbReference type="GO" id="GO:0046900">
    <property type="term" value="P:tetrahydrofolylpolyglutamate metabolic process"/>
    <property type="evidence" value="ECO:0007669"/>
    <property type="project" value="TreeGrafter"/>
</dbReference>
<feature type="domain" description="Glutamine amidotransferase" evidence="4">
    <location>
        <begin position="112"/>
        <end position="281"/>
    </location>
</feature>
<accession>A0A7M5UXN2</accession>
<protein>
    <recommendedName>
        <fullName evidence="2">folate gamma-glutamyl hydrolase</fullName>
        <ecNumber evidence="2">3.4.19.9</ecNumber>
    </recommendedName>
</protein>
<dbReference type="SUPFAM" id="SSF52317">
    <property type="entry name" value="Class I glutamine amidotransferase-like"/>
    <property type="match status" value="1"/>
</dbReference>
<dbReference type="PROSITE" id="PS51275">
    <property type="entry name" value="PEPTIDASE_C26_GGH"/>
    <property type="match status" value="1"/>
</dbReference>
<evidence type="ECO:0000313" key="6">
    <source>
        <dbReference type="Proteomes" id="UP000594262"/>
    </source>
</evidence>
<keyword evidence="6" id="KW-1185">Reference proteome</keyword>
<feature type="active site" description="Proton donor" evidence="1">
    <location>
        <position position="269"/>
    </location>
</feature>
<dbReference type="EnsemblMetazoa" id="CLYHEMT005888.1">
    <property type="protein sequence ID" value="CLYHEMP005888.1"/>
    <property type="gene ID" value="CLYHEMG005888"/>
</dbReference>
<dbReference type="EC" id="3.4.19.9" evidence="2"/>
<dbReference type="AlphaFoldDB" id="A0A7M5UXN2"/>
<dbReference type="Gene3D" id="3.40.50.880">
    <property type="match status" value="1"/>
</dbReference>
<dbReference type="RefSeq" id="XP_066935269.1">
    <property type="nucleotide sequence ID" value="XM_067079168.1"/>
</dbReference>
<dbReference type="InterPro" id="IPR015527">
    <property type="entry name" value="Pept_C26_g-glut_hydrolase"/>
</dbReference>
<dbReference type="PANTHER" id="PTHR11315:SF0">
    <property type="entry name" value="FOLATE GAMMA-GLUTAMYL HYDROLASE"/>
    <property type="match status" value="1"/>
</dbReference>
<dbReference type="InterPro" id="IPR017926">
    <property type="entry name" value="GATASE"/>
</dbReference>
<organism evidence="5 6">
    <name type="scientific">Clytia hemisphaerica</name>
    <dbReference type="NCBI Taxonomy" id="252671"/>
    <lineage>
        <taxon>Eukaryota</taxon>
        <taxon>Metazoa</taxon>
        <taxon>Cnidaria</taxon>
        <taxon>Hydrozoa</taxon>
        <taxon>Hydroidolina</taxon>
        <taxon>Leptothecata</taxon>
        <taxon>Obeliida</taxon>
        <taxon>Clytiidae</taxon>
        <taxon>Clytia</taxon>
    </lineage>
</organism>
<feature type="active site" description="Nucleophile" evidence="1 2">
    <location>
        <position position="158"/>
    </location>
</feature>
<dbReference type="GO" id="GO:0034722">
    <property type="term" value="F:gamma-glutamyl-peptidase activity"/>
    <property type="evidence" value="ECO:0007669"/>
    <property type="project" value="UniProtKB-UniRule"/>
</dbReference>
<comment type="catalytic activity">
    <reaction evidence="2">
        <text>(6S)-5,6,7,8-tetrahydrofolyl-(gamma-L-Glu)(n) + (n-1) H2O = (6S)-5,6,7,8-tetrahydrofolate + (n-1) L-glutamate</text>
        <dbReference type="Rhea" id="RHEA:56784"/>
        <dbReference type="Rhea" id="RHEA-COMP:14738"/>
        <dbReference type="ChEBI" id="CHEBI:15377"/>
        <dbReference type="ChEBI" id="CHEBI:29985"/>
        <dbReference type="ChEBI" id="CHEBI:57453"/>
        <dbReference type="ChEBI" id="CHEBI:141005"/>
        <dbReference type="EC" id="3.4.19.9"/>
    </reaction>
</comment>
<evidence type="ECO:0000256" key="3">
    <source>
        <dbReference type="SAM" id="SignalP"/>
    </source>
</evidence>
<dbReference type="InterPro" id="IPR029062">
    <property type="entry name" value="Class_I_gatase-like"/>
</dbReference>
<dbReference type="GO" id="GO:0005773">
    <property type="term" value="C:vacuole"/>
    <property type="evidence" value="ECO:0007669"/>
    <property type="project" value="TreeGrafter"/>
</dbReference>
<keyword evidence="2" id="KW-0378">Hydrolase</keyword>
<evidence type="ECO:0000313" key="5">
    <source>
        <dbReference type="EnsemblMetazoa" id="CLYHEMP005888.1"/>
    </source>
</evidence>
<dbReference type="PROSITE" id="PS51273">
    <property type="entry name" value="GATASE_TYPE_1"/>
    <property type="match status" value="1"/>
</dbReference>
<evidence type="ECO:0000256" key="1">
    <source>
        <dbReference type="PIRSR" id="PIRSR615527-1"/>
    </source>
</evidence>
<dbReference type="PANTHER" id="PTHR11315">
    <property type="entry name" value="PROTEASE FAMILY C26 GAMMA-GLUTAMYL HYDROLASE"/>
    <property type="match status" value="1"/>
</dbReference>
<evidence type="ECO:0000259" key="4">
    <source>
        <dbReference type="Pfam" id="PF00117"/>
    </source>
</evidence>
<reference evidence="5" key="1">
    <citation type="submission" date="2021-01" db="UniProtKB">
        <authorList>
            <consortium name="EnsemblMetazoa"/>
        </authorList>
    </citation>
    <scope>IDENTIFICATION</scope>
</reference>
<dbReference type="GeneID" id="136822855"/>